<comment type="caution">
    <text evidence="1">The sequence shown here is derived from an EMBL/GenBank/DDBJ whole genome shotgun (WGS) entry which is preliminary data.</text>
</comment>
<name>A0ACC2SQL3_9FUNG</name>
<accession>A0ACC2SQL3</accession>
<sequence length="241" mass="27134">MQIISFISVVLHFSLGVDASPIVSSASLVSTSPDALLFQRADQSLALKGKDPDHKGVTLSRRSEPITKDERDQQEKPSGKIRSFLKRGTKAVAEGITNFIKEQINEHKDDFFKDLDTLIATGKKMLSKPAKKILEQAEEMVKEKMKRFLLTLLEDEKTSTPGNTREKTEAEVYDPKKDAENIDIEEINKVPSPAPRDFRGESKYIEYDPKKDVETIGIEGINKVPSPPPRDFRGESKDIEY</sequence>
<proteinExistence type="predicted"/>
<dbReference type="EMBL" id="QTSX02004434">
    <property type="protein sequence ID" value="KAJ9064672.1"/>
    <property type="molecule type" value="Genomic_DNA"/>
</dbReference>
<reference evidence="1" key="1">
    <citation type="submission" date="2022-04" db="EMBL/GenBank/DDBJ databases">
        <title>Genome of the entomopathogenic fungus Entomophthora muscae.</title>
        <authorList>
            <person name="Elya C."/>
            <person name="Lovett B.R."/>
            <person name="Lee E."/>
            <person name="Macias A.M."/>
            <person name="Hajek A.E."/>
            <person name="De Bivort B.L."/>
            <person name="Kasson M.T."/>
            <person name="De Fine Licht H.H."/>
            <person name="Stajich J.E."/>
        </authorList>
    </citation>
    <scope>NUCLEOTIDE SEQUENCE</scope>
    <source>
        <strain evidence="1">Berkeley</strain>
    </source>
</reference>
<evidence type="ECO:0000313" key="1">
    <source>
        <dbReference type="EMBL" id="KAJ9064672.1"/>
    </source>
</evidence>
<evidence type="ECO:0000313" key="2">
    <source>
        <dbReference type="Proteomes" id="UP001165960"/>
    </source>
</evidence>
<protein>
    <submittedName>
        <fullName evidence="1">Uncharacterized protein</fullName>
    </submittedName>
</protein>
<organism evidence="1 2">
    <name type="scientific">Entomophthora muscae</name>
    <dbReference type="NCBI Taxonomy" id="34485"/>
    <lineage>
        <taxon>Eukaryota</taxon>
        <taxon>Fungi</taxon>
        <taxon>Fungi incertae sedis</taxon>
        <taxon>Zoopagomycota</taxon>
        <taxon>Entomophthoromycotina</taxon>
        <taxon>Entomophthoromycetes</taxon>
        <taxon>Entomophthorales</taxon>
        <taxon>Entomophthoraceae</taxon>
        <taxon>Entomophthora</taxon>
    </lineage>
</organism>
<dbReference type="Proteomes" id="UP001165960">
    <property type="component" value="Unassembled WGS sequence"/>
</dbReference>
<keyword evidence="2" id="KW-1185">Reference proteome</keyword>
<gene>
    <name evidence="1" type="ORF">DSO57_1027951</name>
</gene>